<dbReference type="InterPro" id="IPR036852">
    <property type="entry name" value="Peptidase_S8/S53_dom_sf"/>
</dbReference>
<dbReference type="PROSITE" id="PS00137">
    <property type="entry name" value="SUBTILASE_HIS"/>
    <property type="match status" value="1"/>
</dbReference>
<comment type="similarity">
    <text evidence="1 5 6">Belongs to the peptidase S8 family.</text>
</comment>
<dbReference type="Gene3D" id="3.40.50.200">
    <property type="entry name" value="Peptidase S8/S53 domain"/>
    <property type="match status" value="1"/>
</dbReference>
<dbReference type="InterPro" id="IPR023828">
    <property type="entry name" value="Peptidase_S8_Ser-AS"/>
</dbReference>
<dbReference type="InterPro" id="IPR000601">
    <property type="entry name" value="PKD_dom"/>
</dbReference>
<protein>
    <submittedName>
        <fullName evidence="8">S8 family serine peptidase</fullName>
    </submittedName>
</protein>
<dbReference type="InterPro" id="IPR034204">
    <property type="entry name" value="PfSUB1-like_cat_dom"/>
</dbReference>
<keyword evidence="9" id="KW-1185">Reference proteome</keyword>
<evidence type="ECO:0000259" key="7">
    <source>
        <dbReference type="PROSITE" id="PS50093"/>
    </source>
</evidence>
<sequence length="1576" mass="168251">MEAFNGRDGIRSWLSVALLAYVLVLSAGLAGAGAGPAAGPDDLPPLEVRTAPTGRYVDGEVLVTVARAPALGIQGGVDADVLARPVEQLGMTVEQSVRAMGGTVRRTITLRQGSQVRVVELPPGMSVPQGIQRIRQQLERANVAAALDRRIYVEPNYLWYPLAVIPDDPDFEYLWGLHNEGQAFLAPLGIGLTGRPDADIDAPEAWELHRDASGVIVAVIDTGVDITHPDLQGIIWVNEDEIPDNGIDDDGNGYIDDVYGWDFYHDDNTVFDPADGDDHGTHVAGTIAAVANNAAGVAGIAWGARIMPLKFLGPEGGSTAAAIQAITYAAQNGATLSNNSWGGGGYSEALRRAIEEAGTLFIAAAGNDGSDNDVSPHYPSSYDLDNVIAVAASDWEDGLASFSNYGGQSVDLAAPGFWILSTVPGGYDWFAGTSMATPHVAGAAALLIAAFPDMPQYPGAPGWSPGAETIKDRLLDSTEHRAAFVGKMQTEGRLNLYNALEGIYPPFIDAFEADVVYGEGSLTVTFSWVIEPRRTGTTVSATIDFGDGTPPQSVGPSGTITHRYQSPGFYVASVHAGTSQGGDSYREIGILVNDPASVLLIDDDGHREFSDVIEEALAVAGIAYVKVPSEYVEAGSLPPNVSNVLVWTAGITVQPSLTTPEIDFLTAYLANGGRLFLTGRGILNDIAGTSFAREYLGIGTVVLDQGATSIAGVPGDLVSAGLAFSGDFPLVDYYNPAGGAVGILTGDAETALPFVGHRYAGDYRLVFAAFDVHRLPVQGTGASDGLATLLGRVYAYLTQASVNRAPVVSYAVTDQINKTLPATVSFEAQVSDPDGDDVYFEWRFWTVPEGGEPTYEAVPSLSTTRTYTEGFDHLVSYVADDGQGNRVERFFYVITAPPSEGARDVVWFVDDPDANSLIVLGPDNWAMLDLTAVGFDVIYADASKLPLISSPDGTAASGAEDFWWFWDGRIWGYPDDYEQRWIASLLDRGGKMWLSGEDLLGMIAGGDFTSTTPVPFMQQYFHVGYVEHDTGYGVLPNLLAGVPTDELGKHQSLSLLWADLGAEGLDFTDTIRPTASGAGVFYDEGPVGDPDYSVVRQAGDYRRVFAAITPQMTLGYGSLQTFFGAESASASLAAPAGKPAPQPTRRLDPSVMPAHPVMQRYQAQRPGPETLQTLQRVLTERVGALSSSSEEPPPVVLLGDYWHELRERVEYGTIPPRAAISPSKLRVAVGEAVEFRDASVDDDGSIISWSWDFGDGNNSDNQHPAHAYDALGTYLVTLTVYDDRGAQSNAAFVQVLVSENSAPVANAGPDRRVRVGYEVVVDGSGSSDPEGDPLTYRWDLVAKPESSEATLSTIDSPTTTFTPDIPGRYVVTLVVNDGYGESLPDVVVFETTNRPVAVAGPDRYGAVNSPILLDGSASYDPDEGESVTGYEWTIVDRPVGAVAEIQPLGEPAAKVHLLVDRPGEYRVRLVVTDSVGEESEPDEVRVVVVQTYVAPNPARHEATFYYDADLAGGTLRIFNVAGRLVRTLALEADGSTTWDLTDAGGRPLASGLYLWVLLDQDGRPVTERPERLVIQR</sequence>
<evidence type="ECO:0000256" key="3">
    <source>
        <dbReference type="ARBA" id="ARBA00022801"/>
    </source>
</evidence>
<dbReference type="Pfam" id="PF00082">
    <property type="entry name" value="Peptidase_S8"/>
    <property type="match status" value="1"/>
</dbReference>
<keyword evidence="4 5" id="KW-0720">Serine protease</keyword>
<dbReference type="CDD" id="cd07473">
    <property type="entry name" value="Peptidases_S8_Subtilisin_like"/>
    <property type="match status" value="1"/>
</dbReference>
<reference evidence="9" key="1">
    <citation type="submission" date="2023-12" db="EMBL/GenBank/DDBJ databases">
        <title>Novel isolates from deep terrestrial aquifers shed light on the physiology and ecology of the class Limnochordia.</title>
        <authorList>
            <person name="Karnachuk O.V."/>
            <person name="Lukina A.P."/>
            <person name="Avakyan M.R."/>
            <person name="Kadnikov V."/>
            <person name="Begmatov S."/>
            <person name="Beletsky A.V."/>
            <person name="Mardanov A.V."/>
            <person name="Ravin N.V."/>
        </authorList>
    </citation>
    <scope>NUCLEOTIDE SEQUENCE [LARGE SCALE GENOMIC DNA]</scope>
    <source>
        <strain evidence="9">LN</strain>
    </source>
</reference>
<evidence type="ECO:0000256" key="2">
    <source>
        <dbReference type="ARBA" id="ARBA00022670"/>
    </source>
</evidence>
<accession>A0ABZ1BMN6</accession>
<dbReference type="PROSITE" id="PS51892">
    <property type="entry name" value="SUBTILASE"/>
    <property type="match status" value="1"/>
</dbReference>
<dbReference type="CDD" id="cd00146">
    <property type="entry name" value="PKD"/>
    <property type="match status" value="3"/>
</dbReference>
<dbReference type="SMART" id="SM00089">
    <property type="entry name" value="PKD"/>
    <property type="match status" value="5"/>
</dbReference>
<dbReference type="Gene3D" id="2.60.40.4070">
    <property type="match status" value="1"/>
</dbReference>
<dbReference type="PANTHER" id="PTHR43399">
    <property type="entry name" value="SUBTILISIN-RELATED"/>
    <property type="match status" value="1"/>
</dbReference>
<evidence type="ECO:0000256" key="1">
    <source>
        <dbReference type="ARBA" id="ARBA00011073"/>
    </source>
</evidence>
<dbReference type="InterPro" id="IPR000209">
    <property type="entry name" value="Peptidase_S8/S53_dom"/>
</dbReference>
<keyword evidence="3 5" id="KW-0378">Hydrolase</keyword>
<evidence type="ECO:0000256" key="5">
    <source>
        <dbReference type="PROSITE-ProRule" id="PRU01240"/>
    </source>
</evidence>
<dbReference type="PROSITE" id="PS00136">
    <property type="entry name" value="SUBTILASE_ASP"/>
    <property type="match status" value="1"/>
</dbReference>
<dbReference type="InterPro" id="IPR022409">
    <property type="entry name" value="PKD/Chitinase_dom"/>
</dbReference>
<dbReference type="SUPFAM" id="SSF52743">
    <property type="entry name" value="Subtilisin-like"/>
    <property type="match status" value="1"/>
</dbReference>
<evidence type="ECO:0000256" key="6">
    <source>
        <dbReference type="RuleBase" id="RU003355"/>
    </source>
</evidence>
<dbReference type="InterPro" id="IPR022398">
    <property type="entry name" value="Peptidase_S8_His-AS"/>
</dbReference>
<feature type="domain" description="PKD" evidence="7">
    <location>
        <begin position="535"/>
        <end position="599"/>
    </location>
</feature>
<feature type="active site" description="Charge relay system" evidence="5">
    <location>
        <position position="221"/>
    </location>
</feature>
<dbReference type="Pfam" id="PF18911">
    <property type="entry name" value="PKD_4"/>
    <property type="match status" value="3"/>
</dbReference>
<dbReference type="PROSITE" id="PS00138">
    <property type="entry name" value="SUBTILASE_SER"/>
    <property type="match status" value="1"/>
</dbReference>
<dbReference type="Gene3D" id="2.60.40.10">
    <property type="entry name" value="Immunoglobulins"/>
    <property type="match status" value="4"/>
</dbReference>
<dbReference type="EMBL" id="CP141614">
    <property type="protein sequence ID" value="WRP13830.1"/>
    <property type="molecule type" value="Genomic_DNA"/>
</dbReference>
<evidence type="ECO:0000256" key="4">
    <source>
        <dbReference type="ARBA" id="ARBA00022825"/>
    </source>
</evidence>
<organism evidence="8 9">
    <name type="scientific">Geochorda subterranea</name>
    <dbReference type="NCBI Taxonomy" id="3109564"/>
    <lineage>
        <taxon>Bacteria</taxon>
        <taxon>Bacillati</taxon>
        <taxon>Bacillota</taxon>
        <taxon>Limnochordia</taxon>
        <taxon>Limnochordales</taxon>
        <taxon>Geochordaceae</taxon>
        <taxon>Geochorda</taxon>
    </lineage>
</organism>
<dbReference type="PANTHER" id="PTHR43399:SF4">
    <property type="entry name" value="CELL WALL-ASSOCIATED PROTEASE"/>
    <property type="match status" value="1"/>
</dbReference>
<dbReference type="SUPFAM" id="SSF49299">
    <property type="entry name" value="PKD domain"/>
    <property type="match status" value="4"/>
</dbReference>
<gene>
    <name evidence="8" type="ORF">VLY81_10335</name>
</gene>
<dbReference type="InterPro" id="IPR013783">
    <property type="entry name" value="Ig-like_fold"/>
</dbReference>
<feature type="domain" description="PKD" evidence="7">
    <location>
        <begin position="1216"/>
        <end position="1302"/>
    </location>
</feature>
<feature type="active site" description="Charge relay system" evidence="5">
    <location>
        <position position="434"/>
    </location>
</feature>
<feature type="active site" description="Charge relay system" evidence="5">
    <location>
        <position position="279"/>
    </location>
</feature>
<evidence type="ECO:0000313" key="9">
    <source>
        <dbReference type="Proteomes" id="UP001333102"/>
    </source>
</evidence>
<evidence type="ECO:0000313" key="8">
    <source>
        <dbReference type="EMBL" id="WRP13830.1"/>
    </source>
</evidence>
<dbReference type="Proteomes" id="UP001333102">
    <property type="component" value="Chromosome"/>
</dbReference>
<dbReference type="InterPro" id="IPR015500">
    <property type="entry name" value="Peptidase_S8_subtilisin-rel"/>
</dbReference>
<keyword evidence="2 5" id="KW-0645">Protease</keyword>
<dbReference type="InterPro" id="IPR051048">
    <property type="entry name" value="Peptidase_S8/S53_subtilisin"/>
</dbReference>
<dbReference type="PROSITE" id="PS50093">
    <property type="entry name" value="PKD"/>
    <property type="match status" value="2"/>
</dbReference>
<dbReference type="InterPro" id="IPR023827">
    <property type="entry name" value="Peptidase_S8_Asp-AS"/>
</dbReference>
<proteinExistence type="inferred from homology"/>
<dbReference type="Pfam" id="PF00801">
    <property type="entry name" value="PKD"/>
    <property type="match status" value="1"/>
</dbReference>
<name>A0ABZ1BMN6_9FIRM</name>
<dbReference type="RefSeq" id="WP_324668086.1">
    <property type="nucleotide sequence ID" value="NZ_CP141614.1"/>
</dbReference>
<dbReference type="InterPro" id="IPR035986">
    <property type="entry name" value="PKD_dom_sf"/>
</dbReference>
<dbReference type="PRINTS" id="PR00723">
    <property type="entry name" value="SUBTILISIN"/>
</dbReference>